<keyword evidence="3" id="KW-0808">Transferase</keyword>
<dbReference type="InterPro" id="IPR016181">
    <property type="entry name" value="Acyl_CoA_acyltransferase"/>
</dbReference>
<dbReference type="Proteomes" id="UP000051679">
    <property type="component" value="Unassembled WGS sequence"/>
</dbReference>
<dbReference type="PANTHER" id="PTHR36449">
    <property type="entry name" value="ACETYLTRANSFERASE-RELATED"/>
    <property type="match status" value="1"/>
</dbReference>
<dbReference type="InterPro" id="IPR000182">
    <property type="entry name" value="GNAT_dom"/>
</dbReference>
<keyword evidence="8" id="KW-1185">Reference proteome</keyword>
<gene>
    <name evidence="7" type="ORF">FC18_GL000622</name>
</gene>
<name>A0A0R1ZHC9_9LACO</name>
<evidence type="ECO:0000256" key="1">
    <source>
        <dbReference type="ARBA" id="ARBA00022491"/>
    </source>
</evidence>
<keyword evidence="4" id="KW-0012">Acyltransferase</keyword>
<dbReference type="PROSITE" id="PS51186">
    <property type="entry name" value="GNAT"/>
    <property type="match status" value="1"/>
</dbReference>
<feature type="domain" description="N-acetyltransferase" evidence="6">
    <location>
        <begin position="1"/>
        <end position="149"/>
    </location>
</feature>
<evidence type="ECO:0000256" key="4">
    <source>
        <dbReference type="ARBA" id="ARBA00023315"/>
    </source>
</evidence>
<comment type="caution">
    <text evidence="7">The sequence shown here is derived from an EMBL/GenBank/DDBJ whole genome shotgun (WGS) entry which is preliminary data.</text>
</comment>
<accession>A0A0R1ZHC9</accession>
<evidence type="ECO:0000256" key="5">
    <source>
        <dbReference type="ARBA" id="ARBA00049880"/>
    </source>
</evidence>
<protein>
    <recommendedName>
        <fullName evidence="6">N-acetyltransferase domain-containing protein</fullName>
    </recommendedName>
</protein>
<dbReference type="PATRIC" id="fig|1291052.5.peg.633"/>
<reference evidence="7 8" key="1">
    <citation type="journal article" date="2015" name="Genome Announc.">
        <title>Expanding the biotechnology potential of lactobacilli through comparative genomics of 213 strains and associated genera.</title>
        <authorList>
            <person name="Sun Z."/>
            <person name="Harris H.M."/>
            <person name="McCann A."/>
            <person name="Guo C."/>
            <person name="Argimon S."/>
            <person name="Zhang W."/>
            <person name="Yang X."/>
            <person name="Jeffery I.B."/>
            <person name="Cooney J.C."/>
            <person name="Kagawa T.F."/>
            <person name="Liu W."/>
            <person name="Song Y."/>
            <person name="Salvetti E."/>
            <person name="Wrobel A."/>
            <person name="Rasinkangas P."/>
            <person name="Parkhill J."/>
            <person name="Rea M.C."/>
            <person name="O'Sullivan O."/>
            <person name="Ritari J."/>
            <person name="Douillard F.P."/>
            <person name="Paul Ross R."/>
            <person name="Yang R."/>
            <person name="Briner A.E."/>
            <person name="Felis G.E."/>
            <person name="de Vos W.M."/>
            <person name="Barrangou R."/>
            <person name="Klaenhammer T.R."/>
            <person name="Caufield P.W."/>
            <person name="Cui Y."/>
            <person name="Zhang H."/>
            <person name="O'Toole P.W."/>
        </authorList>
    </citation>
    <scope>NUCLEOTIDE SEQUENCE [LARGE SCALE GENOMIC DNA]</scope>
    <source>
        <strain evidence="7 8">DSM 20505</strain>
    </source>
</reference>
<dbReference type="AlphaFoldDB" id="A0A0R1ZHC9"/>
<dbReference type="SUPFAM" id="SSF55729">
    <property type="entry name" value="Acyl-CoA N-acyltransferases (Nat)"/>
    <property type="match status" value="1"/>
</dbReference>
<keyword evidence="2" id="KW-1277">Toxin-antitoxin system</keyword>
<evidence type="ECO:0000313" key="8">
    <source>
        <dbReference type="Proteomes" id="UP000051679"/>
    </source>
</evidence>
<dbReference type="Pfam" id="PF00583">
    <property type="entry name" value="Acetyltransf_1"/>
    <property type="match status" value="1"/>
</dbReference>
<dbReference type="Gene3D" id="3.40.630.30">
    <property type="match status" value="1"/>
</dbReference>
<comment type="catalytic activity">
    <reaction evidence="5">
        <text>glycyl-tRNA(Gly) + acetyl-CoA = N-acetylglycyl-tRNA(Gly) + CoA + H(+)</text>
        <dbReference type="Rhea" id="RHEA:81867"/>
        <dbReference type="Rhea" id="RHEA-COMP:9683"/>
        <dbReference type="Rhea" id="RHEA-COMP:19766"/>
        <dbReference type="ChEBI" id="CHEBI:15378"/>
        <dbReference type="ChEBI" id="CHEBI:57287"/>
        <dbReference type="ChEBI" id="CHEBI:57288"/>
        <dbReference type="ChEBI" id="CHEBI:78522"/>
        <dbReference type="ChEBI" id="CHEBI:232036"/>
    </reaction>
</comment>
<evidence type="ECO:0000256" key="3">
    <source>
        <dbReference type="ARBA" id="ARBA00022679"/>
    </source>
</evidence>
<evidence type="ECO:0000256" key="2">
    <source>
        <dbReference type="ARBA" id="ARBA00022649"/>
    </source>
</evidence>
<organism evidence="7 8">
    <name type="scientific">Lacticaseibacillus sharpeae JCM 1186 = DSM 20505</name>
    <dbReference type="NCBI Taxonomy" id="1291052"/>
    <lineage>
        <taxon>Bacteria</taxon>
        <taxon>Bacillati</taxon>
        <taxon>Bacillota</taxon>
        <taxon>Bacilli</taxon>
        <taxon>Lactobacillales</taxon>
        <taxon>Lactobacillaceae</taxon>
        <taxon>Lacticaseibacillus</taxon>
    </lineage>
</organism>
<sequence length="159" mass="18141">MLYDYQLIDDFLHKSAIKYDADNLMRTRLIVNDDGEILAFYSLCAGTRRVFKQFRHVYSVPTIGRNTALPTIELVWFGVAAKFQNQGIGSEVLKVILRRVLKTCHNIGACLFVVDSLYVARNFYLNRGFVDIGQPHKQREDIYLGISMTEIASMISKVG</sequence>
<dbReference type="PANTHER" id="PTHR36449:SF1">
    <property type="entry name" value="ACETYLTRANSFERASE"/>
    <property type="match status" value="1"/>
</dbReference>
<evidence type="ECO:0000313" key="7">
    <source>
        <dbReference type="EMBL" id="KRM54400.1"/>
    </source>
</evidence>
<proteinExistence type="predicted"/>
<dbReference type="GO" id="GO:0016747">
    <property type="term" value="F:acyltransferase activity, transferring groups other than amino-acyl groups"/>
    <property type="evidence" value="ECO:0007669"/>
    <property type="project" value="InterPro"/>
</dbReference>
<keyword evidence="1" id="KW-0678">Repressor</keyword>
<dbReference type="EMBL" id="AYYO01000056">
    <property type="protein sequence ID" value="KRM54400.1"/>
    <property type="molecule type" value="Genomic_DNA"/>
</dbReference>
<evidence type="ECO:0000259" key="6">
    <source>
        <dbReference type="PROSITE" id="PS51186"/>
    </source>
</evidence>